<dbReference type="Proteomes" id="UP000248961">
    <property type="component" value="Unassembled WGS sequence"/>
</dbReference>
<protein>
    <recommendedName>
        <fullName evidence="4">Peptidase M12A domain-containing protein</fullName>
    </recommendedName>
</protein>
<feature type="signal peptide" evidence="1">
    <location>
        <begin position="1"/>
        <end position="27"/>
    </location>
</feature>
<dbReference type="InterPro" id="IPR024079">
    <property type="entry name" value="MetalloPept_cat_dom_sf"/>
</dbReference>
<sequence>MPLPAHLWQCLMLLLLTLISLSPLVQAWAEFSPWANLNQLWPKGVVSVCYESAATQHKYEPLLRDAMFLWYAAGLPETFKLQSTSPDICAVGIYDTVTVYDTPRLYSTNIGMPPMVPNEGVALVQHKMFLSTPADHPDYVILANIAHEIGHVFGLVHEHQDPALWRDFDGGEWVFKFNCENLEDFDRVTRGMTREQIYGPEGVCVNYRAALNVGFMAADFLPYPLGDVTGPRGKWPSMDQVDWDSIMIYGSTAGAKEGTNVLTKIDGTVFLGNLVPSSGDVAGIMEMYNSAFANDFEPFWNDPRSPHFYLFQQYSSCG</sequence>
<dbReference type="Gene3D" id="3.40.390.10">
    <property type="entry name" value="Collagenase (Catalytic Domain)"/>
    <property type="match status" value="1"/>
</dbReference>
<dbReference type="VEuPathDB" id="FungiDB:BO97DRAFT_412062"/>
<dbReference type="GeneID" id="37200504"/>
<name>A0A395I6F4_ASPHC</name>
<dbReference type="EMBL" id="KZ824273">
    <property type="protein sequence ID" value="RAL14758.1"/>
    <property type="molecule type" value="Genomic_DNA"/>
</dbReference>
<gene>
    <name evidence="2" type="ORF">BO97DRAFT_412062</name>
</gene>
<dbReference type="AlphaFoldDB" id="A0A395I6F4"/>
<feature type="chain" id="PRO_5017331635" description="Peptidase M12A domain-containing protein" evidence="1">
    <location>
        <begin position="28"/>
        <end position="318"/>
    </location>
</feature>
<dbReference type="RefSeq" id="XP_025553912.1">
    <property type="nucleotide sequence ID" value="XM_025696215.1"/>
</dbReference>
<dbReference type="SUPFAM" id="SSF55486">
    <property type="entry name" value="Metalloproteases ('zincins'), catalytic domain"/>
    <property type="match status" value="1"/>
</dbReference>
<keyword evidence="3" id="KW-1185">Reference proteome</keyword>
<reference evidence="2 3" key="1">
    <citation type="submission" date="2018-02" db="EMBL/GenBank/DDBJ databases">
        <title>The genomes of Aspergillus section Nigri reveals drivers in fungal speciation.</title>
        <authorList>
            <consortium name="DOE Joint Genome Institute"/>
            <person name="Vesth T.C."/>
            <person name="Nybo J."/>
            <person name="Theobald S."/>
            <person name="Brandl J."/>
            <person name="Frisvad J.C."/>
            <person name="Nielsen K.F."/>
            <person name="Lyhne E.K."/>
            <person name="Kogle M.E."/>
            <person name="Kuo A."/>
            <person name="Riley R."/>
            <person name="Clum A."/>
            <person name="Nolan M."/>
            <person name="Lipzen A."/>
            <person name="Salamov A."/>
            <person name="Henrissat B."/>
            <person name="Wiebenga A."/>
            <person name="De vries R.P."/>
            <person name="Grigoriev I.V."/>
            <person name="Mortensen U.H."/>
            <person name="Andersen M.R."/>
            <person name="Baker S.E."/>
        </authorList>
    </citation>
    <scope>NUCLEOTIDE SEQUENCE [LARGE SCALE GENOMIC DNA]</scope>
    <source>
        <strain evidence="2 3">CBS 101889</strain>
    </source>
</reference>
<dbReference type="GO" id="GO:0008237">
    <property type="term" value="F:metallopeptidase activity"/>
    <property type="evidence" value="ECO:0007669"/>
    <property type="project" value="InterPro"/>
</dbReference>
<organism evidence="2 3">
    <name type="scientific">Aspergillus homomorphus (strain CBS 101889)</name>
    <dbReference type="NCBI Taxonomy" id="1450537"/>
    <lineage>
        <taxon>Eukaryota</taxon>
        <taxon>Fungi</taxon>
        <taxon>Dikarya</taxon>
        <taxon>Ascomycota</taxon>
        <taxon>Pezizomycotina</taxon>
        <taxon>Eurotiomycetes</taxon>
        <taxon>Eurotiomycetidae</taxon>
        <taxon>Eurotiales</taxon>
        <taxon>Aspergillaceae</taxon>
        <taxon>Aspergillus</taxon>
        <taxon>Aspergillus subgen. Circumdati</taxon>
    </lineage>
</organism>
<keyword evidence="1" id="KW-0732">Signal</keyword>
<proteinExistence type="predicted"/>
<dbReference type="STRING" id="1450537.A0A395I6F4"/>
<accession>A0A395I6F4</accession>
<evidence type="ECO:0008006" key="4">
    <source>
        <dbReference type="Google" id="ProtNLM"/>
    </source>
</evidence>
<evidence type="ECO:0000256" key="1">
    <source>
        <dbReference type="SAM" id="SignalP"/>
    </source>
</evidence>
<dbReference type="OrthoDB" id="291007at2759"/>
<evidence type="ECO:0000313" key="2">
    <source>
        <dbReference type="EMBL" id="RAL14758.1"/>
    </source>
</evidence>
<evidence type="ECO:0000313" key="3">
    <source>
        <dbReference type="Proteomes" id="UP000248961"/>
    </source>
</evidence>